<dbReference type="InterPro" id="IPR045851">
    <property type="entry name" value="AMP-bd_C_sf"/>
</dbReference>
<keyword evidence="2" id="KW-0436">Ligase</keyword>
<dbReference type="InterPro" id="IPR042099">
    <property type="entry name" value="ANL_N_sf"/>
</dbReference>
<evidence type="ECO:0000259" key="5">
    <source>
        <dbReference type="Pfam" id="PF00501"/>
    </source>
</evidence>
<gene>
    <name evidence="7" type="ORF">GJQ55_05350</name>
</gene>
<dbReference type="KEGG" id="vcw:GJQ55_05350"/>
<dbReference type="GO" id="GO:0004467">
    <property type="term" value="F:long-chain fatty acid-CoA ligase activity"/>
    <property type="evidence" value="ECO:0007669"/>
    <property type="project" value="TreeGrafter"/>
</dbReference>
<protein>
    <submittedName>
        <fullName evidence="7">Long-chain-acyl-CoA synthetase</fullName>
    </submittedName>
</protein>
<dbReference type="GO" id="GO:0005886">
    <property type="term" value="C:plasma membrane"/>
    <property type="evidence" value="ECO:0007669"/>
    <property type="project" value="TreeGrafter"/>
</dbReference>
<dbReference type="EMBL" id="CP046056">
    <property type="protein sequence ID" value="QQD23939.1"/>
    <property type="molecule type" value="Genomic_DNA"/>
</dbReference>
<dbReference type="Pfam" id="PF00501">
    <property type="entry name" value="AMP-binding"/>
    <property type="match status" value="1"/>
</dbReference>
<dbReference type="InterPro" id="IPR000873">
    <property type="entry name" value="AMP-dep_synth/lig_dom"/>
</dbReference>
<dbReference type="Gene3D" id="3.40.50.12780">
    <property type="entry name" value="N-terminal domain of ligase-like"/>
    <property type="match status" value="1"/>
</dbReference>
<dbReference type="InterPro" id="IPR020845">
    <property type="entry name" value="AMP-binding_CS"/>
</dbReference>
<dbReference type="Gene3D" id="3.30.300.30">
    <property type="match status" value="1"/>
</dbReference>
<dbReference type="AlphaFoldDB" id="A0A9X7YNN4"/>
<dbReference type="RefSeq" id="WP_228346484.1">
    <property type="nucleotide sequence ID" value="NZ_CP046056.1"/>
</dbReference>
<dbReference type="FunFam" id="3.30.300.30:FF:000002">
    <property type="entry name" value="Long-chain fatty acid transport protein 1"/>
    <property type="match status" value="1"/>
</dbReference>
<keyword evidence="8" id="KW-1185">Reference proteome</keyword>
<evidence type="ECO:0000256" key="3">
    <source>
        <dbReference type="ARBA" id="ARBA00022741"/>
    </source>
</evidence>
<organism evidence="7 8">
    <name type="scientific">Venatoribacter cucullus</name>
    <dbReference type="NCBI Taxonomy" id="2661630"/>
    <lineage>
        <taxon>Bacteria</taxon>
        <taxon>Pseudomonadati</taxon>
        <taxon>Pseudomonadota</taxon>
        <taxon>Gammaproteobacteria</taxon>
        <taxon>Oceanospirillales</taxon>
        <taxon>Oceanospirillaceae</taxon>
        <taxon>Venatoribacter</taxon>
    </lineage>
</organism>
<sequence length="612" mass="67512">MTTTSPAPLQPRHVSLVNILGSVVQGLPELGVTLKGVAALVTTKPEKKKSIGLLLEKHAASQPDHIAIRYQNITWSYQQLNEAANRIAHLLISQGIGAGDSVGVMLENRPESLISVMAIVKLGAIAGMINTSQRGEVLEHSINLIQPKALLIGEEMLNNLATVEHALPRALKAQLYYVKDTGQRDCPAHYQDLHAACAPQPDSNPGTTAAVQMHQPCYYIFTSGTTGMPKASVMTHYRWFKSMAGMGLASMKLRKDDVLYVSLPLYHNNALTVSMAAVLGAGACIAISRKFSVSKFWDEIRDHGATAFCYIGELCRYLLNTPASDNDRQHKIRVMIGNGLRPDIWMEFKQRFGIKHINEFYGASECNLVFTNALNLDKTAGICPLSYNIVAYDIENDEPLRNKKGFMVPVKKGGTGLLITEVNDKQPFDGYTDEDASQKKLFRNVFKKGDCWFNTGDLVLNQGFKHVAFADRLGDTFRWKGENVATTEVESILMEFDDIEHAVVYGVEIPHTDGRAGMAAITLKPGASPDWGALARHLREKLPAYAIPLFLRLREQEEVTGTFKYRKVELKNEAYHLDKVSEPVLVLVGKQAAYEALTAEVEAAINAGEISL</sequence>
<evidence type="ECO:0000313" key="8">
    <source>
        <dbReference type="Proteomes" id="UP000596074"/>
    </source>
</evidence>
<comment type="similarity">
    <text evidence="1">Belongs to the ATP-dependent AMP-binding enzyme family.</text>
</comment>
<feature type="domain" description="AMP-dependent synthetase/ligase" evidence="5">
    <location>
        <begin position="55"/>
        <end position="381"/>
    </location>
</feature>
<dbReference type="GO" id="GO:0044539">
    <property type="term" value="P:long-chain fatty acid import into cell"/>
    <property type="evidence" value="ECO:0007669"/>
    <property type="project" value="TreeGrafter"/>
</dbReference>
<dbReference type="PANTHER" id="PTHR43107">
    <property type="entry name" value="LONG-CHAIN FATTY ACID TRANSPORT PROTEIN"/>
    <property type="match status" value="1"/>
</dbReference>
<dbReference type="PROSITE" id="PS00455">
    <property type="entry name" value="AMP_BINDING"/>
    <property type="match status" value="1"/>
</dbReference>
<evidence type="ECO:0000256" key="2">
    <source>
        <dbReference type="ARBA" id="ARBA00022598"/>
    </source>
</evidence>
<dbReference type="GO" id="GO:0005324">
    <property type="term" value="F:long-chain fatty acid transmembrane transporter activity"/>
    <property type="evidence" value="ECO:0007669"/>
    <property type="project" value="TreeGrafter"/>
</dbReference>
<dbReference type="Pfam" id="PF13193">
    <property type="entry name" value="AMP-binding_C"/>
    <property type="match status" value="1"/>
</dbReference>
<feature type="domain" description="AMP-binding enzyme C-terminal" evidence="6">
    <location>
        <begin position="488"/>
        <end position="564"/>
    </location>
</feature>
<evidence type="ECO:0000256" key="1">
    <source>
        <dbReference type="ARBA" id="ARBA00006432"/>
    </source>
</evidence>
<dbReference type="NCBIfam" id="NF006134">
    <property type="entry name" value="PRK08279.1"/>
    <property type="match status" value="1"/>
</dbReference>
<dbReference type="SUPFAM" id="SSF56801">
    <property type="entry name" value="Acetyl-CoA synthetase-like"/>
    <property type="match status" value="1"/>
</dbReference>
<proteinExistence type="inferred from homology"/>
<evidence type="ECO:0000256" key="4">
    <source>
        <dbReference type="ARBA" id="ARBA00022840"/>
    </source>
</evidence>
<dbReference type="InterPro" id="IPR025110">
    <property type="entry name" value="AMP-bd_C"/>
</dbReference>
<keyword evidence="4" id="KW-0067">ATP-binding</keyword>
<dbReference type="Proteomes" id="UP000596074">
    <property type="component" value="Chromosome"/>
</dbReference>
<name>A0A9X7YNN4_9GAMM</name>
<dbReference type="PANTHER" id="PTHR43107:SF15">
    <property type="entry name" value="FATTY ACID TRANSPORT PROTEIN 3, ISOFORM A"/>
    <property type="match status" value="1"/>
</dbReference>
<accession>A0A9X7YNN4</accession>
<dbReference type="GO" id="GO:0005524">
    <property type="term" value="F:ATP binding"/>
    <property type="evidence" value="ECO:0007669"/>
    <property type="project" value="UniProtKB-KW"/>
</dbReference>
<evidence type="ECO:0000259" key="6">
    <source>
        <dbReference type="Pfam" id="PF13193"/>
    </source>
</evidence>
<evidence type="ECO:0000313" key="7">
    <source>
        <dbReference type="EMBL" id="QQD23939.1"/>
    </source>
</evidence>
<reference evidence="7 8" key="1">
    <citation type="submission" date="2019-11" db="EMBL/GenBank/DDBJ databases">
        <title>Venatorbacter sp. nov. a predator of Campylobacter and other Gram-negative bacteria.</title>
        <authorList>
            <person name="Saeedi A."/>
            <person name="Cummings N.J."/>
            <person name="Connerton I.F."/>
            <person name="Connerton P.L."/>
        </authorList>
    </citation>
    <scope>NUCLEOTIDE SEQUENCE [LARGE SCALE GENOMIC DNA]</scope>
    <source>
        <strain evidence="7">XL5</strain>
    </source>
</reference>
<keyword evidence="3" id="KW-0547">Nucleotide-binding</keyword>